<evidence type="ECO:0000313" key="3">
    <source>
        <dbReference type="EMBL" id="NGY60809.1"/>
    </source>
</evidence>
<organism evidence="3 4">
    <name type="scientific">Lentzea alba</name>
    <dbReference type="NCBI Taxonomy" id="2714351"/>
    <lineage>
        <taxon>Bacteria</taxon>
        <taxon>Bacillati</taxon>
        <taxon>Actinomycetota</taxon>
        <taxon>Actinomycetes</taxon>
        <taxon>Pseudonocardiales</taxon>
        <taxon>Pseudonocardiaceae</taxon>
        <taxon>Lentzea</taxon>
    </lineage>
</organism>
<name>A0A7C9RR45_9PSEU</name>
<evidence type="ECO:0000259" key="2">
    <source>
        <dbReference type="PROSITE" id="PS51186"/>
    </source>
</evidence>
<dbReference type="PANTHER" id="PTHR13947:SF37">
    <property type="entry name" value="LD18367P"/>
    <property type="match status" value="1"/>
</dbReference>
<evidence type="ECO:0000256" key="1">
    <source>
        <dbReference type="ARBA" id="ARBA00022679"/>
    </source>
</evidence>
<dbReference type="SUPFAM" id="SSF55729">
    <property type="entry name" value="Acyl-CoA N-acyltransferases (Nat)"/>
    <property type="match status" value="1"/>
</dbReference>
<proteinExistence type="predicted"/>
<feature type="domain" description="N-acetyltransferase" evidence="2">
    <location>
        <begin position="18"/>
        <end position="175"/>
    </location>
</feature>
<comment type="caution">
    <text evidence="3">The sequence shown here is derived from an EMBL/GenBank/DDBJ whole genome shotgun (WGS) entry which is preliminary data.</text>
</comment>
<sequence>MRAIFALLKQSCQWEATMLIRPLGKPGALGWVVQAHGELYAAEHDWDTSFEALVAKIVGDYAAGHDDTKEAAWIAELDGQRVGCVFCVREDDTTAKLRVLLVHPNARGHGAGNRLVDTCIQFAKNTGYERMVLWTVDGLTSARKIYEAHGFELIEKTPQHSFGHDVIGQLWARTL</sequence>
<dbReference type="EMBL" id="JAAMPJ010000004">
    <property type="protein sequence ID" value="NGY60809.1"/>
    <property type="molecule type" value="Genomic_DNA"/>
</dbReference>
<dbReference type="Proteomes" id="UP000481360">
    <property type="component" value="Unassembled WGS sequence"/>
</dbReference>
<keyword evidence="1 3" id="KW-0808">Transferase</keyword>
<gene>
    <name evidence="3" type="ORF">G7043_17910</name>
</gene>
<dbReference type="CDD" id="cd04301">
    <property type="entry name" value="NAT_SF"/>
    <property type="match status" value="1"/>
</dbReference>
<protein>
    <submittedName>
        <fullName evidence="3">GNAT family N-acetyltransferase</fullName>
    </submittedName>
</protein>
<reference evidence="3 4" key="1">
    <citation type="submission" date="2020-03" db="EMBL/GenBank/DDBJ databases">
        <title>Isolation and identification of active actinomycetes.</title>
        <authorList>
            <person name="Sun X."/>
        </authorList>
    </citation>
    <scope>NUCLEOTIDE SEQUENCE [LARGE SCALE GENOMIC DNA]</scope>
    <source>
        <strain evidence="3 4">NEAU-D13</strain>
    </source>
</reference>
<evidence type="ECO:0000313" key="4">
    <source>
        <dbReference type="Proteomes" id="UP000481360"/>
    </source>
</evidence>
<dbReference type="AlphaFoldDB" id="A0A7C9RR45"/>
<keyword evidence="4" id="KW-1185">Reference proteome</keyword>
<dbReference type="GO" id="GO:0008080">
    <property type="term" value="F:N-acetyltransferase activity"/>
    <property type="evidence" value="ECO:0007669"/>
    <property type="project" value="InterPro"/>
</dbReference>
<dbReference type="InterPro" id="IPR050769">
    <property type="entry name" value="NAT_camello-type"/>
</dbReference>
<dbReference type="Gene3D" id="3.40.630.30">
    <property type="match status" value="1"/>
</dbReference>
<dbReference type="InterPro" id="IPR016181">
    <property type="entry name" value="Acyl_CoA_acyltransferase"/>
</dbReference>
<accession>A0A7C9RR45</accession>
<dbReference type="PROSITE" id="PS51186">
    <property type="entry name" value="GNAT"/>
    <property type="match status" value="1"/>
</dbReference>
<dbReference type="InterPro" id="IPR000182">
    <property type="entry name" value="GNAT_dom"/>
</dbReference>
<dbReference type="Pfam" id="PF00583">
    <property type="entry name" value="Acetyltransf_1"/>
    <property type="match status" value="1"/>
</dbReference>
<dbReference type="PANTHER" id="PTHR13947">
    <property type="entry name" value="GNAT FAMILY N-ACETYLTRANSFERASE"/>
    <property type="match status" value="1"/>
</dbReference>